<gene>
    <name evidence="1" type="ORF">EZS28_000490</name>
</gene>
<comment type="caution">
    <text evidence="1">The sequence shown here is derived from an EMBL/GenBank/DDBJ whole genome shotgun (WGS) entry which is preliminary data.</text>
</comment>
<dbReference type="Proteomes" id="UP000324800">
    <property type="component" value="Unassembled WGS sequence"/>
</dbReference>
<proteinExistence type="predicted"/>
<accession>A0A5J4XA54</accession>
<evidence type="ECO:0000313" key="1">
    <source>
        <dbReference type="EMBL" id="KAA6403980.1"/>
    </source>
</evidence>
<evidence type="ECO:0000313" key="2">
    <source>
        <dbReference type="Proteomes" id="UP000324800"/>
    </source>
</evidence>
<protein>
    <submittedName>
        <fullName evidence="1">Uncharacterized protein</fullName>
    </submittedName>
</protein>
<dbReference type="AlphaFoldDB" id="A0A5J4XA54"/>
<organism evidence="1 2">
    <name type="scientific">Streblomastix strix</name>
    <dbReference type="NCBI Taxonomy" id="222440"/>
    <lineage>
        <taxon>Eukaryota</taxon>
        <taxon>Metamonada</taxon>
        <taxon>Preaxostyla</taxon>
        <taxon>Oxymonadida</taxon>
        <taxon>Streblomastigidae</taxon>
        <taxon>Streblomastix</taxon>
    </lineage>
</organism>
<sequence length="495" mass="56193">MTKLPDRLDGQQKRIMGHSLMKCNFRQSLQRAADNQSPGQVKQLYSGIRFKKIKSNRHFSSSSDGDLHHLHALEFQNNKITYASKDNPDSICSLQINIQLPLDLFASSATKLLPLYVTANTRYQQAQWIDAFSYTLTKEILLMKLSLSILSKVISYPNNNKVSIAITIVPWWPGKPCLANDQSKEQAGKTQKSFLLPGKITVFLIYQMRKQEESSQLRYQTEQDFLEELNNCQPTDRDSRLKDITQTKWRHMQNFITNIVSELTNYSLQAQAFYFQKLQIESQDGIQAHLLLILSNLVKTLRSVSSLIDPNIQATLFWQPEGQPADKCRISPWPNSLLREISIQGATAYTFKYVASTELAIQGLETTQLNIFTHHSVFSRAASNYYIYAANAGINDFASQLVGSHCQSYATQTISQQRGGAIEQSNISTMPLCYSQHYGNSTLSRSSIAQPLALPFDETLPVGRGFEPIDNTRARSGMTYFEKQNDNENSRLYSY</sequence>
<reference evidence="1 2" key="1">
    <citation type="submission" date="2019-03" db="EMBL/GenBank/DDBJ databases">
        <title>Single cell metagenomics reveals metabolic interactions within the superorganism composed of flagellate Streblomastix strix and complex community of Bacteroidetes bacteria on its surface.</title>
        <authorList>
            <person name="Treitli S.C."/>
            <person name="Kolisko M."/>
            <person name="Husnik F."/>
            <person name="Keeling P."/>
            <person name="Hampl V."/>
        </authorList>
    </citation>
    <scope>NUCLEOTIDE SEQUENCE [LARGE SCALE GENOMIC DNA]</scope>
    <source>
        <strain evidence="1">ST1C</strain>
    </source>
</reference>
<name>A0A5J4XA54_9EUKA</name>
<dbReference type="EMBL" id="SNRW01000040">
    <property type="protein sequence ID" value="KAA6403980.1"/>
    <property type="molecule type" value="Genomic_DNA"/>
</dbReference>